<reference evidence="1" key="1">
    <citation type="submission" date="2021-07" db="EMBL/GenBank/DDBJ databases">
        <authorList>
            <person name="Bleriot I."/>
            <person name="Blasco L."/>
            <person name="Pacios O."/>
            <person name="Fernandez-Garcia L."/>
            <person name="Ambroa A."/>
            <person name="Lopez M."/>
            <person name="Ortiz-Cartagena C."/>
            <person name="Fernandez-Cuenca F."/>
            <person name="Oteo J."/>
            <person name="Pascual A."/>
            <person name="Martinez-Martinez L."/>
            <person name="Domingo-Calap P."/>
            <person name="Wood T.K."/>
            <person name="Tomas M."/>
        </authorList>
    </citation>
    <scope>NUCLEOTIDE SEQUENCE</scope>
</reference>
<dbReference type="EMBL" id="MZ571827">
    <property type="protein sequence ID" value="UEW68133.1"/>
    <property type="molecule type" value="Genomic_DNA"/>
</dbReference>
<name>A0A976M1R8_9CAUD</name>
<keyword evidence="2" id="KW-1185">Reference proteome</keyword>
<protein>
    <submittedName>
        <fullName evidence="1">Uncharacterized protein</fullName>
    </submittedName>
</protein>
<dbReference type="Proteomes" id="UP001144669">
    <property type="component" value="Segment"/>
</dbReference>
<accession>A0A976M1R8</accession>
<proteinExistence type="predicted"/>
<evidence type="ECO:0000313" key="2">
    <source>
        <dbReference type="Proteomes" id="UP001144669"/>
    </source>
</evidence>
<evidence type="ECO:0000313" key="1">
    <source>
        <dbReference type="EMBL" id="UEW68133.1"/>
    </source>
</evidence>
<sequence length="50" mass="5816">MPCLPFLLLEINICKKYLLLLVQWGYSSITGRRLGANRGRAGRLRWIKAR</sequence>
<organism evidence="1 2">
    <name type="scientific">Klebsiella phage vB_KpnM-VAC25</name>
    <dbReference type="NCBI Taxonomy" id="2866703"/>
    <lineage>
        <taxon>Viruses</taxon>
        <taxon>Duplodnaviria</taxon>
        <taxon>Heunggongvirae</taxon>
        <taxon>Uroviricota</taxon>
        <taxon>Caudoviricetes</taxon>
        <taxon>Autographivirales</taxon>
        <taxon>Autoscriptoviridae</taxon>
        <taxon>Slopekvirinae</taxon>
        <taxon>Drulisvirus</taxon>
        <taxon>Drulisvirus VAC25</taxon>
    </lineage>
</organism>